<dbReference type="Pfam" id="PF00877">
    <property type="entry name" value="NLPC_P60"/>
    <property type="match status" value="1"/>
</dbReference>
<dbReference type="PANTHER" id="PTHR47053">
    <property type="entry name" value="MUREIN DD-ENDOPEPTIDASE MEPH-RELATED"/>
    <property type="match status" value="1"/>
</dbReference>
<evidence type="ECO:0000256" key="2">
    <source>
        <dbReference type="ARBA" id="ARBA00022670"/>
    </source>
</evidence>
<dbReference type="Pfam" id="PF18348">
    <property type="entry name" value="SH3_16"/>
    <property type="match status" value="1"/>
</dbReference>
<dbReference type="Gene3D" id="2.30.30.40">
    <property type="entry name" value="SH3 Domains"/>
    <property type="match status" value="1"/>
</dbReference>
<dbReference type="PROSITE" id="PS51935">
    <property type="entry name" value="NLPC_P60"/>
    <property type="match status" value="1"/>
</dbReference>
<dbReference type="InterPro" id="IPR041382">
    <property type="entry name" value="SH3_16"/>
</dbReference>
<dbReference type="InterPro" id="IPR000064">
    <property type="entry name" value="NLP_P60_dom"/>
</dbReference>
<protein>
    <submittedName>
        <fullName evidence="6">NlpC/P60 family protein</fullName>
    </submittedName>
</protein>
<dbReference type="GO" id="GO:0006508">
    <property type="term" value="P:proteolysis"/>
    <property type="evidence" value="ECO:0007669"/>
    <property type="project" value="UniProtKB-KW"/>
</dbReference>
<dbReference type="EMBL" id="QJSX01000009">
    <property type="protein sequence ID" value="PYE53372.1"/>
    <property type="molecule type" value="Genomic_DNA"/>
</dbReference>
<evidence type="ECO:0000313" key="6">
    <source>
        <dbReference type="EMBL" id="PYE53372.1"/>
    </source>
</evidence>
<accession>A0A318SLE8</accession>
<dbReference type="PANTHER" id="PTHR47053:SF1">
    <property type="entry name" value="MUREIN DD-ENDOPEPTIDASE MEPH-RELATED"/>
    <property type="match status" value="1"/>
</dbReference>
<name>A0A318SLE8_9DEIO</name>
<dbReference type="InterPro" id="IPR038765">
    <property type="entry name" value="Papain-like_cys_pep_sf"/>
</dbReference>
<comment type="similarity">
    <text evidence="1">Belongs to the peptidase C40 family.</text>
</comment>
<comment type="caution">
    <text evidence="6">The sequence shown here is derived from an EMBL/GenBank/DDBJ whole genome shotgun (WGS) entry which is preliminary data.</text>
</comment>
<proteinExistence type="inferred from homology"/>
<keyword evidence="7" id="KW-1185">Reference proteome</keyword>
<reference evidence="6 7" key="1">
    <citation type="submission" date="2018-06" db="EMBL/GenBank/DDBJ databases">
        <title>Genomic Encyclopedia of Type Strains, Phase IV (KMG-IV): sequencing the most valuable type-strain genomes for metagenomic binning, comparative biology and taxonomic classification.</title>
        <authorList>
            <person name="Goeker M."/>
        </authorList>
    </citation>
    <scope>NUCLEOTIDE SEQUENCE [LARGE SCALE GENOMIC DNA]</scope>
    <source>
        <strain evidence="6 7">DSM 18048</strain>
    </source>
</reference>
<gene>
    <name evidence="6" type="ORF">DES52_109149</name>
</gene>
<dbReference type="InterPro" id="IPR051202">
    <property type="entry name" value="Peptidase_C40"/>
</dbReference>
<evidence type="ECO:0000256" key="4">
    <source>
        <dbReference type="ARBA" id="ARBA00022807"/>
    </source>
</evidence>
<dbReference type="Proteomes" id="UP000248326">
    <property type="component" value="Unassembled WGS sequence"/>
</dbReference>
<sequence>MSLLAEANGNEQVTQALLGEPLHVLEDAGHGWVRVRTTHDDYEGFARWNDLGEQGGETTLVTTLRGHLYAAPRVSAPILDVVSYGSRLSKLGGEPIVERGRSWWRVAYRGGEAYVGEGVFEQSVAVSGDLGFARRFLDVPYEWGGRSAWGLDCSGLTQLVFGLGNLPRDASQQEDFVPKVSEPRAGDLAFFAGHVGIMLSDRDMLHANATHMRVTIETFGEGEHGTRLAQSVRAFGRWDGRAYREAK</sequence>
<dbReference type="SUPFAM" id="SSF54001">
    <property type="entry name" value="Cysteine proteinases"/>
    <property type="match status" value="1"/>
</dbReference>
<evidence type="ECO:0000256" key="1">
    <source>
        <dbReference type="ARBA" id="ARBA00007074"/>
    </source>
</evidence>
<dbReference type="SUPFAM" id="SSF82057">
    <property type="entry name" value="Prokaryotic SH3-related domain"/>
    <property type="match status" value="1"/>
</dbReference>
<organism evidence="6 7">
    <name type="scientific">Deinococcus yavapaiensis KR-236</name>
    <dbReference type="NCBI Taxonomy" id="694435"/>
    <lineage>
        <taxon>Bacteria</taxon>
        <taxon>Thermotogati</taxon>
        <taxon>Deinococcota</taxon>
        <taxon>Deinococci</taxon>
        <taxon>Deinococcales</taxon>
        <taxon>Deinococcaceae</taxon>
        <taxon>Deinococcus</taxon>
    </lineage>
</organism>
<evidence type="ECO:0000313" key="7">
    <source>
        <dbReference type="Proteomes" id="UP000248326"/>
    </source>
</evidence>
<dbReference type="AlphaFoldDB" id="A0A318SLE8"/>
<evidence type="ECO:0000256" key="3">
    <source>
        <dbReference type="ARBA" id="ARBA00022801"/>
    </source>
</evidence>
<keyword evidence="3" id="KW-0378">Hydrolase</keyword>
<feature type="domain" description="NlpC/P60" evidence="5">
    <location>
        <begin position="123"/>
        <end position="236"/>
    </location>
</feature>
<evidence type="ECO:0000259" key="5">
    <source>
        <dbReference type="PROSITE" id="PS51935"/>
    </source>
</evidence>
<keyword evidence="2" id="KW-0645">Protease</keyword>
<dbReference type="GO" id="GO:0008234">
    <property type="term" value="F:cysteine-type peptidase activity"/>
    <property type="evidence" value="ECO:0007669"/>
    <property type="project" value="UniProtKB-KW"/>
</dbReference>
<keyword evidence="4" id="KW-0788">Thiol protease</keyword>
<dbReference type="Gene3D" id="3.90.1720.10">
    <property type="entry name" value="endopeptidase domain like (from Nostoc punctiforme)"/>
    <property type="match status" value="1"/>
</dbReference>